<sequence length="100" mass="10859">MTLADWVIARPVSVDDEMNGPTPGPEPGDAERHIENDRNLVDWTCAVCGHPLGEHVVDHSEGHTIFECPVDDLNGAPLPEAVPLNEVGQPKHVRQPGAER</sequence>
<evidence type="ECO:0000313" key="3">
    <source>
        <dbReference type="Proteomes" id="UP000244978"/>
    </source>
</evidence>
<evidence type="ECO:0000256" key="1">
    <source>
        <dbReference type="SAM" id="MobiDB-lite"/>
    </source>
</evidence>
<dbReference type="Proteomes" id="UP000244978">
    <property type="component" value="Unassembled WGS sequence"/>
</dbReference>
<protein>
    <submittedName>
        <fullName evidence="2">Uncharacterized protein</fullName>
    </submittedName>
</protein>
<organism evidence="2 3">
    <name type="scientific">Homoserinimonas hongtaonis</name>
    <dbReference type="NCBI Taxonomy" id="2079791"/>
    <lineage>
        <taxon>Bacteria</taxon>
        <taxon>Bacillati</taxon>
        <taxon>Actinomycetota</taxon>
        <taxon>Actinomycetes</taxon>
        <taxon>Micrococcales</taxon>
        <taxon>Microbacteriaceae</taxon>
        <taxon>Homoserinimonas</taxon>
    </lineage>
</organism>
<dbReference type="AlphaFoldDB" id="A0A2U1SY87"/>
<name>A0A2U1SY87_9MICO</name>
<proteinExistence type="predicted"/>
<reference evidence="3" key="1">
    <citation type="submission" date="2018-04" db="EMBL/GenBank/DDBJ databases">
        <authorList>
            <person name="Liu S."/>
            <person name="Wang Z."/>
            <person name="Li J."/>
        </authorList>
    </citation>
    <scope>NUCLEOTIDE SEQUENCE [LARGE SCALE GENOMIC DNA]</scope>
    <source>
        <strain evidence="3">S1194</strain>
    </source>
</reference>
<comment type="caution">
    <text evidence="2">The sequence shown here is derived from an EMBL/GenBank/DDBJ whole genome shotgun (WGS) entry which is preliminary data.</text>
</comment>
<dbReference type="KEGG" id="salc:C2138_05945"/>
<dbReference type="EMBL" id="QEEX01000001">
    <property type="protein sequence ID" value="PWB96587.1"/>
    <property type="molecule type" value="Genomic_DNA"/>
</dbReference>
<feature type="region of interest" description="Disordered" evidence="1">
    <location>
        <begin position="76"/>
        <end position="100"/>
    </location>
</feature>
<keyword evidence="3" id="KW-1185">Reference proteome</keyword>
<gene>
    <name evidence="2" type="ORF">DF220_01100</name>
</gene>
<accession>A0A2U1SY87</accession>
<evidence type="ECO:0000313" key="2">
    <source>
        <dbReference type="EMBL" id="PWB96587.1"/>
    </source>
</evidence>